<protein>
    <submittedName>
        <fullName evidence="2">Uncharacterized protein</fullName>
    </submittedName>
</protein>
<organism evidence="2 3">
    <name type="scientific">Blochmanniella vafra (strain BVAF)</name>
    <dbReference type="NCBI Taxonomy" id="859654"/>
    <lineage>
        <taxon>Bacteria</taxon>
        <taxon>Pseudomonadati</taxon>
        <taxon>Pseudomonadota</taxon>
        <taxon>Gammaproteobacteria</taxon>
        <taxon>Enterobacterales</taxon>
        <taxon>Enterobacteriaceae</taxon>
        <taxon>ant endosymbionts</taxon>
        <taxon>Candidatus Blochmanniella</taxon>
    </lineage>
</organism>
<dbReference type="HOGENOM" id="CLU_2913290_0_0_6"/>
<keyword evidence="1" id="KW-1133">Transmembrane helix</keyword>
<proteinExistence type="predicted"/>
<evidence type="ECO:0000256" key="1">
    <source>
        <dbReference type="SAM" id="Phobius"/>
    </source>
</evidence>
<accession>E8Q6D4</accession>
<evidence type="ECO:0000313" key="2">
    <source>
        <dbReference type="EMBL" id="ADV33903.1"/>
    </source>
</evidence>
<dbReference type="KEGG" id="bva:BVAF_521"/>
<dbReference type="Pfam" id="PF11119">
    <property type="entry name" value="DUF2633"/>
    <property type="match status" value="1"/>
</dbReference>
<feature type="transmembrane region" description="Helical" evidence="1">
    <location>
        <begin position="43"/>
        <end position="60"/>
    </location>
</feature>
<reference evidence="2 3" key="1">
    <citation type="journal article" date="2010" name="BMC Genomics">
        <title>Unprecedented loss of ammonia assimilation capability in a urease-encoding bacterial mutualist.</title>
        <authorList>
            <person name="Williams L.E."/>
            <person name="Wernegreen J.J."/>
        </authorList>
    </citation>
    <scope>NUCLEOTIDE SEQUENCE [LARGE SCALE GENOMIC DNA]</scope>
    <source>
        <strain evidence="2 3">BVAF</strain>
    </source>
</reference>
<gene>
    <name evidence="2" type="ordered locus">BVAF_521</name>
</gene>
<keyword evidence="1" id="KW-0472">Membrane</keyword>
<evidence type="ECO:0000313" key="3">
    <source>
        <dbReference type="Proteomes" id="UP000007464"/>
    </source>
</evidence>
<feature type="transmembrane region" description="Helical" evidence="1">
    <location>
        <begin position="12"/>
        <end position="31"/>
    </location>
</feature>
<keyword evidence="3" id="KW-1185">Reference proteome</keyword>
<sequence length="61" mass="7155">MKKNKAKTRIAKGVFLISFIVLFARLIFSLIQSWDFYKKTTLTSIPIILQIMTNIYVNLFL</sequence>
<name>E8Q6D4_BLOVB</name>
<dbReference type="AlphaFoldDB" id="E8Q6D4"/>
<dbReference type="EMBL" id="CP002189">
    <property type="protein sequence ID" value="ADV33903.1"/>
    <property type="molecule type" value="Genomic_DNA"/>
</dbReference>
<dbReference type="InterPro" id="IPR022576">
    <property type="entry name" value="YfgG"/>
</dbReference>
<keyword evidence="1" id="KW-0812">Transmembrane</keyword>
<dbReference type="Proteomes" id="UP000007464">
    <property type="component" value="Chromosome"/>
</dbReference>